<sequence>MHPYKRRLVACVGVALCARREETHLLRSSTPRARRRDSCRFPADGRRRLDRLRLTMTVSQLTLWCRRSAGGLKRALWPQRFMSRSPELLQSCLIT</sequence>
<dbReference type="Proteomes" id="UP000314294">
    <property type="component" value="Unassembled WGS sequence"/>
</dbReference>
<reference evidence="1 2" key="1">
    <citation type="submission" date="2019-03" db="EMBL/GenBank/DDBJ databases">
        <title>First draft genome of Liparis tanakae, snailfish: a comprehensive survey of snailfish specific genes.</title>
        <authorList>
            <person name="Kim W."/>
            <person name="Song I."/>
            <person name="Jeong J.-H."/>
            <person name="Kim D."/>
            <person name="Kim S."/>
            <person name="Ryu S."/>
            <person name="Song J.Y."/>
            <person name="Lee S.K."/>
        </authorList>
    </citation>
    <scope>NUCLEOTIDE SEQUENCE [LARGE SCALE GENOMIC DNA]</scope>
    <source>
        <tissue evidence="1">Muscle</tissue>
    </source>
</reference>
<organism evidence="1 2">
    <name type="scientific">Liparis tanakae</name>
    <name type="common">Tanaka's snailfish</name>
    <dbReference type="NCBI Taxonomy" id="230148"/>
    <lineage>
        <taxon>Eukaryota</taxon>
        <taxon>Metazoa</taxon>
        <taxon>Chordata</taxon>
        <taxon>Craniata</taxon>
        <taxon>Vertebrata</taxon>
        <taxon>Euteleostomi</taxon>
        <taxon>Actinopterygii</taxon>
        <taxon>Neopterygii</taxon>
        <taxon>Teleostei</taxon>
        <taxon>Neoteleostei</taxon>
        <taxon>Acanthomorphata</taxon>
        <taxon>Eupercaria</taxon>
        <taxon>Perciformes</taxon>
        <taxon>Cottioidei</taxon>
        <taxon>Cottales</taxon>
        <taxon>Liparidae</taxon>
        <taxon>Liparis</taxon>
    </lineage>
</organism>
<comment type="caution">
    <text evidence="1">The sequence shown here is derived from an EMBL/GenBank/DDBJ whole genome shotgun (WGS) entry which is preliminary data.</text>
</comment>
<dbReference type="AlphaFoldDB" id="A0A4Z2EW51"/>
<name>A0A4Z2EW51_9TELE</name>
<evidence type="ECO:0000313" key="1">
    <source>
        <dbReference type="EMBL" id="TNN32462.1"/>
    </source>
</evidence>
<accession>A0A4Z2EW51</accession>
<protein>
    <submittedName>
        <fullName evidence="1">Uncharacterized protein</fullName>
    </submittedName>
</protein>
<gene>
    <name evidence="1" type="ORF">EYF80_057377</name>
</gene>
<evidence type="ECO:0000313" key="2">
    <source>
        <dbReference type="Proteomes" id="UP000314294"/>
    </source>
</evidence>
<keyword evidence="2" id="KW-1185">Reference proteome</keyword>
<dbReference type="EMBL" id="SRLO01002688">
    <property type="protein sequence ID" value="TNN32462.1"/>
    <property type="molecule type" value="Genomic_DNA"/>
</dbReference>
<proteinExistence type="predicted"/>